<sequence length="344" mass="37341">MPRSEDPRKSFDWGQYFPPKPTFTDASIPSSLAGKVYIVTGANSGMGNTLAGVLYARGAKVYATCRTTERATQAIAEIKKAEARSQANGGELVPLVLDLADLNSVREAAQTFLAREGRLHMLWNNAGVMASGGKEEAPARTAQGIELALGVNCVGTFLLTRLLTPALATAAREASTVGSVRVVWLSSFGLEHFAPRGKGVDMDNIDYERETRGGIDRYGISKAGDWLLGVEYGRRHAGDGIVSVAINPGNLQTGLARDQGLAFRTLAGLITYPPMNGVYTQLFAAFSPDVNAQVDWTRDWIVPWGRIVRVRPDLVEAVLPREQGGNGNAQAFWEWNEKQIKDYL</sequence>
<gene>
    <name evidence="4" type="ORF">M406DRAFT_260799</name>
</gene>
<dbReference type="PANTHER" id="PTHR24320:SF236">
    <property type="entry name" value="SHORT-CHAIN DEHYDROGENASE-RELATED"/>
    <property type="match status" value="1"/>
</dbReference>
<dbReference type="InterPro" id="IPR036291">
    <property type="entry name" value="NAD(P)-bd_dom_sf"/>
</dbReference>
<dbReference type="SUPFAM" id="SSF51735">
    <property type="entry name" value="NAD(P)-binding Rossmann-fold domains"/>
    <property type="match status" value="1"/>
</dbReference>
<dbReference type="PANTHER" id="PTHR24320">
    <property type="entry name" value="RETINOL DEHYDROGENASE"/>
    <property type="match status" value="1"/>
</dbReference>
<dbReference type="GeneID" id="63834523"/>
<proteinExistence type="inferred from homology"/>
<keyword evidence="5" id="KW-1185">Reference proteome</keyword>
<reference evidence="4" key="1">
    <citation type="journal article" date="2020" name="Phytopathology">
        <title>Genome sequence of the chestnut blight fungus Cryphonectria parasitica EP155: A fundamental resource for an archetypical invasive plant pathogen.</title>
        <authorList>
            <person name="Crouch J.A."/>
            <person name="Dawe A."/>
            <person name="Aerts A."/>
            <person name="Barry K."/>
            <person name="Churchill A.C.L."/>
            <person name="Grimwood J."/>
            <person name="Hillman B."/>
            <person name="Milgroom M.G."/>
            <person name="Pangilinan J."/>
            <person name="Smith M."/>
            <person name="Salamov A."/>
            <person name="Schmutz J."/>
            <person name="Yadav J."/>
            <person name="Grigoriev I.V."/>
            <person name="Nuss D."/>
        </authorList>
    </citation>
    <scope>NUCLEOTIDE SEQUENCE</scope>
    <source>
        <strain evidence="4">EP155</strain>
    </source>
</reference>
<dbReference type="PRINTS" id="PR00081">
    <property type="entry name" value="GDHRDH"/>
</dbReference>
<organism evidence="4 5">
    <name type="scientific">Cryphonectria parasitica (strain ATCC 38755 / EP155)</name>
    <dbReference type="NCBI Taxonomy" id="660469"/>
    <lineage>
        <taxon>Eukaryota</taxon>
        <taxon>Fungi</taxon>
        <taxon>Dikarya</taxon>
        <taxon>Ascomycota</taxon>
        <taxon>Pezizomycotina</taxon>
        <taxon>Sordariomycetes</taxon>
        <taxon>Sordariomycetidae</taxon>
        <taxon>Diaporthales</taxon>
        <taxon>Cryphonectriaceae</taxon>
        <taxon>Cryphonectria-Endothia species complex</taxon>
        <taxon>Cryphonectria</taxon>
    </lineage>
</organism>
<comment type="similarity">
    <text evidence="1">Belongs to the short-chain dehydrogenases/reductases (SDR) family.</text>
</comment>
<evidence type="ECO:0000256" key="2">
    <source>
        <dbReference type="ARBA" id="ARBA00022857"/>
    </source>
</evidence>
<dbReference type="InterPro" id="IPR002347">
    <property type="entry name" value="SDR_fam"/>
</dbReference>
<accession>A0A9P4XYY6</accession>
<protein>
    <submittedName>
        <fullName evidence="4">NAD(P)-binding protein</fullName>
    </submittedName>
</protein>
<evidence type="ECO:0000256" key="1">
    <source>
        <dbReference type="ARBA" id="ARBA00006484"/>
    </source>
</evidence>
<dbReference type="Proteomes" id="UP000803844">
    <property type="component" value="Unassembled WGS sequence"/>
</dbReference>
<dbReference type="RefSeq" id="XP_040774888.1">
    <property type="nucleotide sequence ID" value="XM_040917394.1"/>
</dbReference>
<comment type="caution">
    <text evidence="4">The sequence shown here is derived from an EMBL/GenBank/DDBJ whole genome shotgun (WGS) entry which is preliminary data.</text>
</comment>
<dbReference type="OrthoDB" id="191139at2759"/>
<dbReference type="PROSITE" id="PS00061">
    <property type="entry name" value="ADH_SHORT"/>
    <property type="match status" value="1"/>
</dbReference>
<dbReference type="AlphaFoldDB" id="A0A9P4XYY6"/>
<name>A0A9P4XYY6_CRYP1</name>
<dbReference type="Pfam" id="PF00106">
    <property type="entry name" value="adh_short"/>
    <property type="match status" value="1"/>
</dbReference>
<evidence type="ECO:0000313" key="5">
    <source>
        <dbReference type="Proteomes" id="UP000803844"/>
    </source>
</evidence>
<keyword evidence="3" id="KW-0560">Oxidoreductase</keyword>
<dbReference type="Gene3D" id="3.40.50.720">
    <property type="entry name" value="NAD(P)-binding Rossmann-like Domain"/>
    <property type="match status" value="1"/>
</dbReference>
<dbReference type="InterPro" id="IPR020904">
    <property type="entry name" value="Sc_DH/Rdtase_CS"/>
</dbReference>
<evidence type="ECO:0000313" key="4">
    <source>
        <dbReference type="EMBL" id="KAF3763927.1"/>
    </source>
</evidence>
<evidence type="ECO:0000256" key="3">
    <source>
        <dbReference type="ARBA" id="ARBA00023002"/>
    </source>
</evidence>
<keyword evidence="2" id="KW-0521">NADP</keyword>
<dbReference type="EMBL" id="MU032349">
    <property type="protein sequence ID" value="KAF3763927.1"/>
    <property type="molecule type" value="Genomic_DNA"/>
</dbReference>
<dbReference type="GO" id="GO:0016491">
    <property type="term" value="F:oxidoreductase activity"/>
    <property type="evidence" value="ECO:0007669"/>
    <property type="project" value="UniProtKB-KW"/>
</dbReference>